<dbReference type="PANTHER" id="PTHR12271:SF127">
    <property type="entry name" value="SPECKLE TARGETED PIP5K1A-REGULATED POLY(A) POLYMERASE"/>
    <property type="match status" value="1"/>
</dbReference>
<comment type="cofactor">
    <cofactor evidence="1">
        <name>Mn(2+)</name>
        <dbReference type="ChEBI" id="CHEBI:29035"/>
    </cofactor>
</comment>
<keyword evidence="3" id="KW-0808">Transferase</keyword>
<keyword evidence="5" id="KW-0460">Magnesium</keyword>
<dbReference type="InterPro" id="IPR043519">
    <property type="entry name" value="NT_sf"/>
</dbReference>
<evidence type="ECO:0000256" key="1">
    <source>
        <dbReference type="ARBA" id="ARBA00001936"/>
    </source>
</evidence>
<evidence type="ECO:0000256" key="4">
    <source>
        <dbReference type="ARBA" id="ARBA00022723"/>
    </source>
</evidence>
<dbReference type="GO" id="GO:1990817">
    <property type="term" value="F:poly(A) RNA polymerase activity"/>
    <property type="evidence" value="ECO:0007669"/>
    <property type="project" value="TreeGrafter"/>
</dbReference>
<dbReference type="PANTHER" id="PTHR12271">
    <property type="entry name" value="POLY A POLYMERASE CID PAP -RELATED"/>
    <property type="match status" value="1"/>
</dbReference>
<dbReference type="InterPro" id="IPR054708">
    <property type="entry name" value="MTPAP-like_central"/>
</dbReference>
<evidence type="ECO:0000313" key="8">
    <source>
        <dbReference type="EMBL" id="GFY62159.1"/>
    </source>
</evidence>
<accession>A0A8X6Y3B3</accession>
<keyword evidence="9" id="KW-1185">Reference proteome</keyword>
<evidence type="ECO:0000313" key="9">
    <source>
        <dbReference type="Proteomes" id="UP000886998"/>
    </source>
</evidence>
<sequence>MYFINKRTTETLIMKVISFHRCQTRHNLQCSRNNIAIIFPKFQKGIRSFSRKYVRKISNTENAISHTFLMQRLQSCKSIKEQFEVFDSYTKLTEADISLRQSVHQSVEESLKNHFPNCSVYLTGSTVSGLGLKGCDVDLSFQFLSNGSNQCDFSKGIQENSNSEYLKLPHKEKIKFLQNILNESEITGASKTISGRCPIVRFSCQNVTCDLSIDNKLALHSTSFMLLCNMLDKRVAPLHRFLTYWAKSHKLIGGPFKFKTYAIFLLLLYFLQTRNPPVLPSVECMFERTGFNNNFNNWSYDISKHLEKFEDSKNSQCIDELLREFFAFYTKFNFSNVICPLTNEIKRANEFLSKKETVDCKFPMNTISVQDPLDPDWNATSQVCLKFCDYFLKYLRLSYKAFNNDEIWLPIDGKWGVCYLFNDLSALQSSKRKINSKRIQNG</sequence>
<dbReference type="SUPFAM" id="SSF81631">
    <property type="entry name" value="PAP/OAS1 substrate-binding domain"/>
    <property type="match status" value="1"/>
</dbReference>
<protein>
    <submittedName>
        <fullName evidence="8">Speckle targeted PIP5K1A-regulated poly(A) polymerase</fullName>
    </submittedName>
</protein>
<dbReference type="SUPFAM" id="SSF81301">
    <property type="entry name" value="Nucleotidyltransferase"/>
    <property type="match status" value="1"/>
</dbReference>
<dbReference type="AlphaFoldDB" id="A0A8X6Y3B3"/>
<evidence type="ECO:0000259" key="7">
    <source>
        <dbReference type="Pfam" id="PF22600"/>
    </source>
</evidence>
<comment type="caution">
    <text evidence="8">The sequence shown here is derived from an EMBL/GenBank/DDBJ whole genome shotgun (WGS) entry which is preliminary data.</text>
</comment>
<dbReference type="Proteomes" id="UP000886998">
    <property type="component" value="Unassembled WGS sequence"/>
</dbReference>
<dbReference type="EMBL" id="BMAV01014099">
    <property type="protein sequence ID" value="GFY62159.1"/>
    <property type="molecule type" value="Genomic_DNA"/>
</dbReference>
<comment type="cofactor">
    <cofactor evidence="2">
        <name>Mg(2+)</name>
        <dbReference type="ChEBI" id="CHEBI:18420"/>
    </cofactor>
</comment>
<name>A0A8X6Y3B3_9ARAC</name>
<gene>
    <name evidence="8" type="primary">tut1</name>
    <name evidence="8" type="ORF">TNIN_448891</name>
</gene>
<evidence type="ECO:0000256" key="2">
    <source>
        <dbReference type="ARBA" id="ARBA00001946"/>
    </source>
</evidence>
<proteinExistence type="predicted"/>
<feature type="domain" description="Poly(A) RNA polymerase mitochondrial-like central palm" evidence="7">
    <location>
        <begin position="80"/>
        <end position="224"/>
    </location>
</feature>
<organism evidence="8 9">
    <name type="scientific">Trichonephila inaurata madagascariensis</name>
    <dbReference type="NCBI Taxonomy" id="2747483"/>
    <lineage>
        <taxon>Eukaryota</taxon>
        <taxon>Metazoa</taxon>
        <taxon>Ecdysozoa</taxon>
        <taxon>Arthropoda</taxon>
        <taxon>Chelicerata</taxon>
        <taxon>Arachnida</taxon>
        <taxon>Araneae</taxon>
        <taxon>Araneomorphae</taxon>
        <taxon>Entelegynae</taxon>
        <taxon>Araneoidea</taxon>
        <taxon>Nephilidae</taxon>
        <taxon>Trichonephila</taxon>
        <taxon>Trichonephila inaurata</taxon>
    </lineage>
</organism>
<keyword evidence="4" id="KW-0479">Metal-binding</keyword>
<dbReference type="Gene3D" id="1.10.1410.10">
    <property type="match status" value="1"/>
</dbReference>
<dbReference type="GO" id="GO:0031123">
    <property type="term" value="P:RNA 3'-end processing"/>
    <property type="evidence" value="ECO:0007669"/>
    <property type="project" value="TreeGrafter"/>
</dbReference>
<evidence type="ECO:0000256" key="3">
    <source>
        <dbReference type="ARBA" id="ARBA00022679"/>
    </source>
</evidence>
<evidence type="ECO:0000256" key="5">
    <source>
        <dbReference type="ARBA" id="ARBA00022842"/>
    </source>
</evidence>
<reference evidence="8" key="1">
    <citation type="submission" date="2020-08" db="EMBL/GenBank/DDBJ databases">
        <title>Multicomponent nature underlies the extraordinary mechanical properties of spider dragline silk.</title>
        <authorList>
            <person name="Kono N."/>
            <person name="Nakamura H."/>
            <person name="Mori M."/>
            <person name="Yoshida Y."/>
            <person name="Ohtoshi R."/>
            <person name="Malay A.D."/>
            <person name="Moran D.A.P."/>
            <person name="Tomita M."/>
            <person name="Numata K."/>
            <person name="Arakawa K."/>
        </authorList>
    </citation>
    <scope>NUCLEOTIDE SEQUENCE</scope>
</reference>
<dbReference type="Gene3D" id="3.30.460.10">
    <property type="entry name" value="Beta Polymerase, domain 2"/>
    <property type="match status" value="1"/>
</dbReference>
<dbReference type="InterPro" id="IPR002058">
    <property type="entry name" value="PAP_assoc"/>
</dbReference>
<dbReference type="OrthoDB" id="407432at2759"/>
<dbReference type="Pfam" id="PF22600">
    <property type="entry name" value="MTPAP-like_central"/>
    <property type="match status" value="1"/>
</dbReference>
<evidence type="ECO:0000259" key="6">
    <source>
        <dbReference type="Pfam" id="PF03828"/>
    </source>
</evidence>
<dbReference type="CDD" id="cd05402">
    <property type="entry name" value="NT_PAP_TUTase"/>
    <property type="match status" value="1"/>
</dbReference>
<dbReference type="Pfam" id="PF03828">
    <property type="entry name" value="PAP_assoc"/>
    <property type="match status" value="1"/>
</dbReference>
<dbReference type="GO" id="GO:0046872">
    <property type="term" value="F:metal ion binding"/>
    <property type="evidence" value="ECO:0007669"/>
    <property type="project" value="UniProtKB-KW"/>
</dbReference>
<feature type="domain" description="PAP-associated" evidence="6">
    <location>
        <begin position="320"/>
        <end position="376"/>
    </location>
</feature>